<dbReference type="Proteomes" id="UP001178508">
    <property type="component" value="Chromosome 10"/>
</dbReference>
<evidence type="ECO:0000313" key="2">
    <source>
        <dbReference type="EMBL" id="CAJ1065001.1"/>
    </source>
</evidence>
<dbReference type="EMBL" id="OY660873">
    <property type="protein sequence ID" value="CAJ1065001.1"/>
    <property type="molecule type" value="Genomic_DNA"/>
</dbReference>
<feature type="region of interest" description="Disordered" evidence="1">
    <location>
        <begin position="1"/>
        <end position="22"/>
    </location>
</feature>
<gene>
    <name evidence="2" type="ORF">XNOV1_A030067</name>
</gene>
<accession>A0AAV1FTT2</accession>
<feature type="compositionally biased region" description="Acidic residues" evidence="1">
    <location>
        <begin position="7"/>
        <end position="21"/>
    </location>
</feature>
<dbReference type="AlphaFoldDB" id="A0AAV1FTT2"/>
<keyword evidence="3" id="KW-1185">Reference proteome</keyword>
<organism evidence="2 3">
    <name type="scientific">Xyrichtys novacula</name>
    <name type="common">Pearly razorfish</name>
    <name type="synonym">Hemipteronotus novacula</name>
    <dbReference type="NCBI Taxonomy" id="13765"/>
    <lineage>
        <taxon>Eukaryota</taxon>
        <taxon>Metazoa</taxon>
        <taxon>Chordata</taxon>
        <taxon>Craniata</taxon>
        <taxon>Vertebrata</taxon>
        <taxon>Euteleostomi</taxon>
        <taxon>Actinopterygii</taxon>
        <taxon>Neopterygii</taxon>
        <taxon>Teleostei</taxon>
        <taxon>Neoteleostei</taxon>
        <taxon>Acanthomorphata</taxon>
        <taxon>Eupercaria</taxon>
        <taxon>Labriformes</taxon>
        <taxon>Labridae</taxon>
        <taxon>Xyrichtys</taxon>
    </lineage>
</organism>
<evidence type="ECO:0000256" key="1">
    <source>
        <dbReference type="SAM" id="MobiDB-lite"/>
    </source>
</evidence>
<evidence type="ECO:0000313" key="3">
    <source>
        <dbReference type="Proteomes" id="UP001178508"/>
    </source>
</evidence>
<proteinExistence type="predicted"/>
<protein>
    <submittedName>
        <fullName evidence="2">Uncharacterized protein</fullName>
    </submittedName>
</protein>
<reference evidence="2" key="1">
    <citation type="submission" date="2023-08" db="EMBL/GenBank/DDBJ databases">
        <authorList>
            <person name="Alioto T."/>
            <person name="Alioto T."/>
            <person name="Gomez Garrido J."/>
        </authorList>
    </citation>
    <scope>NUCLEOTIDE SEQUENCE</scope>
</reference>
<sequence length="66" mass="7743">MLLLLLQEEEEEEEEEDELSDPVEFHSQRCYVTAVCVGKPHSFRCGDDVVFQKKNGWKCSQKLRLI</sequence>
<name>A0AAV1FTT2_XYRNO</name>